<organism evidence="1">
    <name type="scientific">Rhizophora mucronata</name>
    <name type="common">Asiatic mangrove</name>
    <dbReference type="NCBI Taxonomy" id="61149"/>
    <lineage>
        <taxon>Eukaryota</taxon>
        <taxon>Viridiplantae</taxon>
        <taxon>Streptophyta</taxon>
        <taxon>Embryophyta</taxon>
        <taxon>Tracheophyta</taxon>
        <taxon>Spermatophyta</taxon>
        <taxon>Magnoliopsida</taxon>
        <taxon>eudicotyledons</taxon>
        <taxon>Gunneridae</taxon>
        <taxon>Pentapetalae</taxon>
        <taxon>rosids</taxon>
        <taxon>fabids</taxon>
        <taxon>Malpighiales</taxon>
        <taxon>Rhizophoraceae</taxon>
        <taxon>Rhizophora</taxon>
    </lineage>
</organism>
<name>A0A2P2IZI7_RHIMU</name>
<reference evidence="1" key="1">
    <citation type="submission" date="2018-02" db="EMBL/GenBank/DDBJ databases">
        <title>Rhizophora mucronata_Transcriptome.</title>
        <authorList>
            <person name="Meera S.P."/>
            <person name="Sreeshan A."/>
            <person name="Augustine A."/>
        </authorList>
    </citation>
    <scope>NUCLEOTIDE SEQUENCE</scope>
    <source>
        <tissue evidence="1">Leaf</tissue>
    </source>
</reference>
<dbReference type="EMBL" id="GGEC01006119">
    <property type="protein sequence ID" value="MBW86602.1"/>
    <property type="molecule type" value="Transcribed_RNA"/>
</dbReference>
<protein>
    <submittedName>
        <fullName evidence="1">Uncharacterized protein</fullName>
    </submittedName>
</protein>
<sequence length="71" mass="7961">MKWVFCFNPLILRGLFCFCVFGWEVISSVIDKSVDPSCLGLLEESVFLSNHQEESVSPLVCLFASESLRAS</sequence>
<evidence type="ECO:0000313" key="1">
    <source>
        <dbReference type="EMBL" id="MBW86602.1"/>
    </source>
</evidence>
<dbReference type="AlphaFoldDB" id="A0A2P2IZI7"/>
<proteinExistence type="predicted"/>
<accession>A0A2P2IZI7</accession>